<proteinExistence type="predicted"/>
<evidence type="ECO:0000313" key="2">
    <source>
        <dbReference type="Proteomes" id="UP000184749"/>
    </source>
</evidence>
<name>A0A1L5NLT4_9HYPH</name>
<evidence type="ECO:0000313" key="1">
    <source>
        <dbReference type="EMBL" id="APO68870.1"/>
    </source>
</evidence>
<accession>A0A1L5NLT4</accession>
<dbReference type="InterPro" id="IPR011660">
    <property type="entry name" value="VapB-like"/>
</dbReference>
<dbReference type="OrthoDB" id="9814421at2"/>
<dbReference type="Proteomes" id="UP000184749">
    <property type="component" value="Chromosome"/>
</dbReference>
<dbReference type="AlphaFoldDB" id="A0A1L5NLT4"/>
<gene>
    <name evidence="1" type="ORF">IE4872_CH03270</name>
</gene>
<sequence>MAINVNNPEADALTRKFAQMAGVTITEAIVIAMKEAIERRRNTETPLQTARRLREKHRIAINDVARKPLPREAFDEMWDEG</sequence>
<dbReference type="EMBL" id="CP017101">
    <property type="protein sequence ID" value="APO68870.1"/>
    <property type="molecule type" value="Genomic_DNA"/>
</dbReference>
<dbReference type="STRING" id="56730.IE4872_CH03270"/>
<dbReference type="Pfam" id="PF07704">
    <property type="entry name" value="PSK_trans_fac"/>
    <property type="match status" value="1"/>
</dbReference>
<protein>
    <submittedName>
        <fullName evidence="1">Antitoxin protein</fullName>
    </submittedName>
</protein>
<dbReference type="RefSeq" id="WP_074069436.1">
    <property type="nucleotide sequence ID" value="NZ_CP017101.1"/>
</dbReference>
<organism evidence="1 2">
    <name type="scientific">Rhizobium gallicum</name>
    <dbReference type="NCBI Taxonomy" id="56730"/>
    <lineage>
        <taxon>Bacteria</taxon>
        <taxon>Pseudomonadati</taxon>
        <taxon>Pseudomonadota</taxon>
        <taxon>Alphaproteobacteria</taxon>
        <taxon>Hyphomicrobiales</taxon>
        <taxon>Rhizobiaceae</taxon>
        <taxon>Rhizobium/Agrobacterium group</taxon>
        <taxon>Rhizobium</taxon>
    </lineage>
</organism>
<reference evidence="1 2" key="1">
    <citation type="submission" date="2016-09" db="EMBL/GenBank/DDBJ databases">
        <title>The complete genome sequences of Rhizobium gallicum, symbiovars gallicum and phaseoli, symbionts associated to common bean (Phaseolus vulgaris).</title>
        <authorList>
            <person name="Bustos P."/>
            <person name="Santamaria R.I."/>
            <person name="Perez-Carrascal O.M."/>
            <person name="Juarez S."/>
            <person name="Lozano L."/>
            <person name="Martinez-Flores I."/>
            <person name="Martinez-Romero E."/>
            <person name="Cevallos M."/>
            <person name="Romero D."/>
            <person name="Davila G."/>
            <person name="Gonzalez V."/>
        </authorList>
    </citation>
    <scope>NUCLEOTIDE SEQUENCE [LARGE SCALE GENOMIC DNA]</scope>
    <source>
        <strain evidence="1 2">IE4872</strain>
    </source>
</reference>